<feature type="domain" description="Ribosomal protein mS38 C-terminal" evidence="6">
    <location>
        <begin position="184"/>
        <end position="205"/>
    </location>
</feature>
<feature type="compositionally biased region" description="Basic residues" evidence="5">
    <location>
        <begin position="394"/>
        <end position="404"/>
    </location>
</feature>
<feature type="compositionally biased region" description="Low complexity" evidence="5">
    <location>
        <begin position="47"/>
        <end position="63"/>
    </location>
</feature>
<dbReference type="EMBL" id="CAJMWY010004196">
    <property type="protein sequence ID" value="CAE6523262.1"/>
    <property type="molecule type" value="Genomic_DNA"/>
</dbReference>
<evidence type="ECO:0000256" key="3">
    <source>
        <dbReference type="ARBA" id="ARBA00035647"/>
    </source>
</evidence>
<feature type="compositionally biased region" description="Pro residues" evidence="5">
    <location>
        <begin position="78"/>
        <end position="88"/>
    </location>
</feature>
<organism evidence="8 9">
    <name type="scientific">Rhizoctonia solani</name>
    <dbReference type="NCBI Taxonomy" id="456999"/>
    <lineage>
        <taxon>Eukaryota</taxon>
        <taxon>Fungi</taxon>
        <taxon>Dikarya</taxon>
        <taxon>Basidiomycota</taxon>
        <taxon>Agaricomycotina</taxon>
        <taxon>Agaricomycetes</taxon>
        <taxon>Cantharellales</taxon>
        <taxon>Ceratobasidiaceae</taxon>
        <taxon>Rhizoctonia</taxon>
    </lineage>
</organism>
<comment type="subcellular location">
    <subcellularLocation>
        <location evidence="1">Mitochondrion</location>
    </subcellularLocation>
</comment>
<evidence type="ECO:0000313" key="9">
    <source>
        <dbReference type="Proteomes" id="UP000663861"/>
    </source>
</evidence>
<dbReference type="Proteomes" id="UP000663861">
    <property type="component" value="Unassembled WGS sequence"/>
</dbReference>
<proteinExistence type="inferred from homology"/>
<evidence type="ECO:0000256" key="4">
    <source>
        <dbReference type="ARBA" id="ARBA00035682"/>
    </source>
</evidence>
<gene>
    <name evidence="7" type="ORF">RDB_LOCUS135892</name>
    <name evidence="8" type="ORF">RDB_LOCUS159940</name>
</gene>
<dbReference type="PANTHER" id="PTHR32035:SF3">
    <property type="entry name" value="SMALL RIBOSOMAL SUBUNIT PROTEIN MS38"/>
    <property type="match status" value="1"/>
</dbReference>
<accession>A0A8H3HNU2</accession>
<dbReference type="InterPro" id="IPR013177">
    <property type="entry name" value="Ribosomal_mS38_C"/>
</dbReference>
<protein>
    <recommendedName>
        <fullName evidence="4">Small ribosomal subunit protein mS38</fullName>
    </recommendedName>
</protein>
<dbReference type="Pfam" id="PF08213">
    <property type="entry name" value="COX24_C"/>
    <property type="match status" value="1"/>
</dbReference>
<name>A0A8H3HNU2_9AGAM</name>
<evidence type="ECO:0000256" key="2">
    <source>
        <dbReference type="ARBA" id="ARBA00023128"/>
    </source>
</evidence>
<dbReference type="GO" id="GO:0005739">
    <property type="term" value="C:mitochondrion"/>
    <property type="evidence" value="ECO:0007669"/>
    <property type="project" value="UniProtKB-SubCell"/>
</dbReference>
<comment type="similarity">
    <text evidence="3">Belongs to the mitochondrion-specific ribosomal protein mS38 family.</text>
</comment>
<evidence type="ECO:0000313" key="8">
    <source>
        <dbReference type="EMBL" id="CAE6523262.1"/>
    </source>
</evidence>
<sequence length="561" mass="61413">MFSRLVAAPRQLRVAGTRSYSGFFSSSKPPGGLVKPTQQQTSVVKRTPATANAPSSSSAPSSTEMSQQTATPLEAPSLPSPTPIPRMHPSPVLATMHLHSFFSLDRPMLLLSQPTSRLFTTDPPKRAPTDESAETDSDADAARNLSHALVMSRVQSAAVWADTLARLGVPADPVEDVISDMVSMDSVKRKRRKKITKHKYKKRRKLGNHACTESFELPPLHSYDHDLPPPADNVNYPIFSVISAATATRTDTRISISPPTRSLLLMTHKAHPTSVLDIHTPTASFSIAHSLEEDSLQILFDRLGAKANGLQVGPGMVKYGWQDGPVFNLDDDADYSILLWKASSASTNSSTLHVPTLHLHDPATPFPPPGSYRNPAFYAFKQLDLGVESTVAGRSKKGSRKAKSIRSQMSGSSDGMVQHKRDFLNFHAENGVRTVHGKIGPVDNVRMLLKKGYRHVYVSRTFAKRHGFIPRDAMPGLYGFNGLVHIGKWPITLGRTTTQHDVYLSEETHFDVVLGRAFMERRAIMTDLVDLTKVVCGDTGETVDCDVVVIRDGTGEIVTVT</sequence>
<comment type="caution">
    <text evidence="8">The sequence shown here is derived from an EMBL/GenBank/DDBJ whole genome shotgun (WGS) entry which is preliminary data.</text>
</comment>
<evidence type="ECO:0000313" key="7">
    <source>
        <dbReference type="EMBL" id="CAE6488765.1"/>
    </source>
</evidence>
<dbReference type="AlphaFoldDB" id="A0A8H3HNU2"/>
<feature type="region of interest" description="Disordered" evidence="5">
    <location>
        <begin position="115"/>
        <end position="139"/>
    </location>
</feature>
<feature type="region of interest" description="Disordered" evidence="5">
    <location>
        <begin position="25"/>
        <end position="90"/>
    </location>
</feature>
<dbReference type="EMBL" id="CAJMWX010001437">
    <property type="protein sequence ID" value="CAE6488765.1"/>
    <property type="molecule type" value="Genomic_DNA"/>
</dbReference>
<reference evidence="8" key="1">
    <citation type="submission" date="2021-01" db="EMBL/GenBank/DDBJ databases">
        <authorList>
            <person name="Kaushik A."/>
        </authorList>
    </citation>
    <scope>NUCLEOTIDE SEQUENCE</scope>
    <source>
        <strain evidence="7">AG4-R118</strain>
        <strain evidence="8">AG4-RS23</strain>
    </source>
</reference>
<evidence type="ECO:0000256" key="5">
    <source>
        <dbReference type="SAM" id="MobiDB-lite"/>
    </source>
</evidence>
<evidence type="ECO:0000256" key="1">
    <source>
        <dbReference type="ARBA" id="ARBA00004173"/>
    </source>
</evidence>
<dbReference type="Proteomes" id="UP000663888">
    <property type="component" value="Unassembled WGS sequence"/>
</dbReference>
<feature type="region of interest" description="Disordered" evidence="5">
    <location>
        <begin position="391"/>
        <end position="415"/>
    </location>
</feature>
<evidence type="ECO:0000259" key="6">
    <source>
        <dbReference type="Pfam" id="PF08213"/>
    </source>
</evidence>
<dbReference type="PANTHER" id="PTHR32035">
    <property type="entry name" value="AURORA KINASE A-INTERACTING PROTEIN"/>
    <property type="match status" value="1"/>
</dbReference>
<keyword evidence="2" id="KW-0496">Mitochondrion</keyword>